<feature type="compositionally biased region" description="Low complexity" evidence="6">
    <location>
        <begin position="7"/>
        <end position="18"/>
    </location>
</feature>
<evidence type="ECO:0000256" key="5">
    <source>
        <dbReference type="ARBA" id="ARBA00023242"/>
    </source>
</evidence>
<dbReference type="RefSeq" id="XP_034111633.1">
    <property type="nucleotide sequence ID" value="XM_034255742.2"/>
</dbReference>
<name>A0A6P8XGJ6_DROAB</name>
<feature type="region of interest" description="Disordered" evidence="6">
    <location>
        <begin position="250"/>
        <end position="269"/>
    </location>
</feature>
<evidence type="ECO:0000256" key="4">
    <source>
        <dbReference type="ARBA" id="ARBA00023163"/>
    </source>
</evidence>
<organism evidence="8 9">
    <name type="scientific">Drosophila albomicans</name>
    <name type="common">Fruit fly</name>
    <dbReference type="NCBI Taxonomy" id="7291"/>
    <lineage>
        <taxon>Eukaryota</taxon>
        <taxon>Metazoa</taxon>
        <taxon>Ecdysozoa</taxon>
        <taxon>Arthropoda</taxon>
        <taxon>Hexapoda</taxon>
        <taxon>Insecta</taxon>
        <taxon>Pterygota</taxon>
        <taxon>Neoptera</taxon>
        <taxon>Endopterygota</taxon>
        <taxon>Diptera</taxon>
        <taxon>Brachycera</taxon>
        <taxon>Muscomorpha</taxon>
        <taxon>Ephydroidea</taxon>
        <taxon>Drosophilidae</taxon>
        <taxon>Drosophila</taxon>
    </lineage>
</organism>
<evidence type="ECO:0000313" key="8">
    <source>
        <dbReference type="Proteomes" id="UP000515160"/>
    </source>
</evidence>
<dbReference type="Pfam" id="PF13837">
    <property type="entry name" value="Myb_DNA-bind_4"/>
    <property type="match status" value="1"/>
</dbReference>
<keyword evidence="5" id="KW-0539">Nucleus</keyword>
<dbReference type="GO" id="GO:0010468">
    <property type="term" value="P:regulation of gene expression"/>
    <property type="evidence" value="ECO:0007669"/>
    <property type="project" value="UniProtKB-ARBA"/>
</dbReference>
<dbReference type="GO" id="GO:0005634">
    <property type="term" value="C:nucleus"/>
    <property type="evidence" value="ECO:0007669"/>
    <property type="project" value="UniProtKB-SubCell"/>
</dbReference>
<dbReference type="InterPro" id="IPR044822">
    <property type="entry name" value="Myb_DNA-bind_4"/>
</dbReference>
<dbReference type="Gene3D" id="1.10.10.60">
    <property type="entry name" value="Homeodomain-like"/>
    <property type="match status" value="1"/>
</dbReference>
<feature type="region of interest" description="Disordered" evidence="6">
    <location>
        <begin position="160"/>
        <end position="214"/>
    </location>
</feature>
<evidence type="ECO:0000256" key="6">
    <source>
        <dbReference type="SAM" id="MobiDB-lite"/>
    </source>
</evidence>
<protein>
    <recommendedName>
        <fullName evidence="7">Myb/SANT-like DNA-binding domain-containing protein</fullName>
    </recommendedName>
</protein>
<dbReference type="OrthoDB" id="7786923at2759"/>
<evidence type="ECO:0000256" key="1">
    <source>
        <dbReference type="ARBA" id="ARBA00004123"/>
    </source>
</evidence>
<evidence type="ECO:0000259" key="7">
    <source>
        <dbReference type="Pfam" id="PF13837"/>
    </source>
</evidence>
<feature type="domain" description="Myb/SANT-like DNA-binding" evidence="7">
    <location>
        <begin position="61"/>
        <end position="146"/>
    </location>
</feature>
<reference evidence="9" key="1">
    <citation type="submission" date="2025-08" db="UniProtKB">
        <authorList>
            <consortium name="RefSeq"/>
        </authorList>
    </citation>
    <scope>IDENTIFICATION</scope>
    <source>
        <strain evidence="9">15112-1751.03</strain>
        <tissue evidence="9">Whole Adult</tissue>
    </source>
</reference>
<dbReference type="Proteomes" id="UP000515160">
    <property type="component" value="Chromosome 3"/>
</dbReference>
<keyword evidence="3" id="KW-0238">DNA-binding</keyword>
<keyword evidence="4" id="KW-0804">Transcription</keyword>
<feature type="region of interest" description="Disordered" evidence="6">
    <location>
        <begin position="1"/>
        <end position="24"/>
    </location>
</feature>
<evidence type="ECO:0000256" key="3">
    <source>
        <dbReference type="ARBA" id="ARBA00023125"/>
    </source>
</evidence>
<sequence>MSQTIVNGANNANNNNNGCIEENEPYQISDDDLDDLDDDCLLEETELQGGVNSIGRGPYERAWTTEATRALIHIRGPMEGSFTEGRQKRTALWLHCTRQLQRLGFRYSAAKVQKKWHNILITYNKNLNKKYVSGYVHWEFFEEMFKYLQGKKADFDMQLPTATAQSQQQQQQQQPQQQQTQQQQSQQQQLQPQQQPQQQQLQPQPKPATPQLQLQVQPAPQATLQAVPEDQPYITPVDQVLLQPQVQLDTKSNDEFDEDSNSLSEVRQPKLEYDADQTGSTTHEHNDSNSNQMAMAPHSKLFEQPSQSDDSWWKDYFDRKLDVEREKMELQRCLQREQVQIQKMSLVQQERIERMKIDAINSLTATLQKLVEAKCRRA</sequence>
<gene>
    <name evidence="9" type="primary">LOC117572691</name>
</gene>
<dbReference type="AlphaFoldDB" id="A0A6P8XGJ6"/>
<dbReference type="PANTHER" id="PTHR21654">
    <property type="entry name" value="FI21293P1"/>
    <property type="match status" value="1"/>
</dbReference>
<accession>A0A6P8XGJ6</accession>
<keyword evidence="8" id="KW-1185">Reference proteome</keyword>
<keyword evidence="2" id="KW-0805">Transcription regulation</keyword>
<evidence type="ECO:0000256" key="2">
    <source>
        <dbReference type="ARBA" id="ARBA00023015"/>
    </source>
</evidence>
<dbReference type="GeneID" id="117572691"/>
<evidence type="ECO:0000313" key="9">
    <source>
        <dbReference type="RefSeq" id="XP_034111633.1"/>
    </source>
</evidence>
<dbReference type="PANTHER" id="PTHR21654:SF84">
    <property type="entry name" value="SI:DKEY-66I24.7"/>
    <property type="match status" value="1"/>
</dbReference>
<dbReference type="GO" id="GO:0003677">
    <property type="term" value="F:DNA binding"/>
    <property type="evidence" value="ECO:0007669"/>
    <property type="project" value="UniProtKB-KW"/>
</dbReference>
<comment type="subcellular location">
    <subcellularLocation>
        <location evidence="1">Nucleus</location>
    </subcellularLocation>
</comment>
<proteinExistence type="predicted"/>